<dbReference type="Proteomes" id="UP000240527">
    <property type="component" value="Chromosome"/>
</dbReference>
<keyword evidence="1" id="KW-0805">Transcription regulation</keyword>
<dbReference type="InterPro" id="IPR050204">
    <property type="entry name" value="AraC_XylS_family_regulators"/>
</dbReference>
<dbReference type="RefSeq" id="WP_013081009.1">
    <property type="nucleotide sequence ID" value="NZ_CP027850.1"/>
</dbReference>
<dbReference type="InterPro" id="IPR018060">
    <property type="entry name" value="HTH_AraC"/>
</dbReference>
<dbReference type="EMBL" id="CP027850">
    <property type="protein sequence ID" value="AVQ03954.1"/>
    <property type="molecule type" value="Genomic_DNA"/>
</dbReference>
<organism evidence="5 6">
    <name type="scientific">Caulobacter segnis</name>
    <dbReference type="NCBI Taxonomy" id="88688"/>
    <lineage>
        <taxon>Bacteria</taxon>
        <taxon>Pseudomonadati</taxon>
        <taxon>Pseudomonadota</taxon>
        <taxon>Alphaproteobacteria</taxon>
        <taxon>Caulobacterales</taxon>
        <taxon>Caulobacteraceae</taxon>
        <taxon>Caulobacter</taxon>
    </lineage>
</organism>
<evidence type="ECO:0000256" key="2">
    <source>
        <dbReference type="ARBA" id="ARBA00023125"/>
    </source>
</evidence>
<protein>
    <submittedName>
        <fullName evidence="5">AraC family transcriptional regulator</fullName>
    </submittedName>
</protein>
<dbReference type="PANTHER" id="PTHR46796:SF6">
    <property type="entry name" value="ARAC SUBFAMILY"/>
    <property type="match status" value="1"/>
</dbReference>
<name>A0ABM6TL24_9CAUL</name>
<feature type="domain" description="HTH araC/xylS-type" evidence="4">
    <location>
        <begin position="219"/>
        <end position="319"/>
    </location>
</feature>
<keyword evidence="2" id="KW-0238">DNA-binding</keyword>
<evidence type="ECO:0000256" key="3">
    <source>
        <dbReference type="ARBA" id="ARBA00023163"/>
    </source>
</evidence>
<dbReference type="Pfam" id="PF12833">
    <property type="entry name" value="HTH_18"/>
    <property type="match status" value="1"/>
</dbReference>
<dbReference type="InterPro" id="IPR035418">
    <property type="entry name" value="AraC-bd_2"/>
</dbReference>
<dbReference type="PROSITE" id="PS01124">
    <property type="entry name" value="HTH_ARAC_FAMILY_2"/>
    <property type="match status" value="1"/>
</dbReference>
<evidence type="ECO:0000313" key="5">
    <source>
        <dbReference type="EMBL" id="AVQ03954.1"/>
    </source>
</evidence>
<proteinExistence type="predicted"/>
<keyword evidence="3" id="KW-0804">Transcription</keyword>
<dbReference type="PANTHER" id="PTHR46796">
    <property type="entry name" value="HTH-TYPE TRANSCRIPTIONAL ACTIVATOR RHAS-RELATED"/>
    <property type="match status" value="1"/>
</dbReference>
<gene>
    <name evidence="5" type="ORF">B7G68_20165</name>
</gene>
<evidence type="ECO:0000313" key="6">
    <source>
        <dbReference type="Proteomes" id="UP000240527"/>
    </source>
</evidence>
<reference evidence="5 6" key="1">
    <citation type="journal article" date="2015" name="Biotechnol. Bioeng.">
        <title>Genome sequence and phenotypic characterization of Caulobacter segnis.</title>
        <authorList>
            <person name="Patel S."/>
            <person name="Fletcher B."/>
            <person name="Scott D.C."/>
            <person name="Ely B."/>
        </authorList>
    </citation>
    <scope>NUCLEOTIDE SEQUENCE [LARGE SCALE GENOMIC DNA]</scope>
    <source>
        <strain evidence="5 6">TK0059</strain>
    </source>
</reference>
<keyword evidence="6" id="KW-1185">Reference proteome</keyword>
<dbReference type="InterPro" id="IPR009057">
    <property type="entry name" value="Homeodomain-like_sf"/>
</dbReference>
<dbReference type="Gene3D" id="1.10.10.60">
    <property type="entry name" value="Homeodomain-like"/>
    <property type="match status" value="1"/>
</dbReference>
<evidence type="ECO:0000256" key="1">
    <source>
        <dbReference type="ARBA" id="ARBA00023015"/>
    </source>
</evidence>
<evidence type="ECO:0000259" key="4">
    <source>
        <dbReference type="PROSITE" id="PS01124"/>
    </source>
</evidence>
<accession>A0ABM6TL24</accession>
<dbReference type="SUPFAM" id="SSF46689">
    <property type="entry name" value="Homeodomain-like"/>
    <property type="match status" value="1"/>
</dbReference>
<dbReference type="Pfam" id="PF14525">
    <property type="entry name" value="AraC_binding_2"/>
    <property type="match status" value="1"/>
</dbReference>
<sequence>MSLSLPLPRHQAGTRVSPGRRGVADYAEAIAPVFDTRLCDVGPEGPDLWISSVNVGPMLLGYAHMSGGTYGYGRDHRKVAATGLDLILVQIIAEGSDRRQAHRSEVETQVGDVCLLDLSRSFQSEAQTCGNFSLAIPREALAARDRDLDDLHGRVLRYDTPAARLLKGHVETIWSMTGALSIHDAPAVGRSTIDLLAGLALPTSDRQQARRAVSESRLTQIRRFIDANLHEPGLGPEMLSRQFGLSRASLYRLFEPLGGVREHIQGRRLRRVFDALTDPSLRHLPLSQVAEGHGFSAWSSFARAFKARFGMSPGEAREIGAVSAMQAWTAATQDQRLPDWLRTLEGA</sequence>
<dbReference type="SMART" id="SM00342">
    <property type="entry name" value="HTH_ARAC"/>
    <property type="match status" value="1"/>
</dbReference>